<protein>
    <submittedName>
        <fullName evidence="1">Uncharacterized protein</fullName>
    </submittedName>
</protein>
<dbReference type="Proteomes" id="UP000400849">
    <property type="component" value="Segment"/>
</dbReference>
<evidence type="ECO:0000313" key="1">
    <source>
        <dbReference type="EMBL" id="QGF20225.1"/>
    </source>
</evidence>
<dbReference type="RefSeq" id="YP_010648755.1">
    <property type="nucleotide sequence ID" value="NC_070762.1"/>
</dbReference>
<dbReference type="GeneID" id="77924214"/>
<proteinExistence type="predicted"/>
<name>A0A5Q2F6Z7_9CAUD</name>
<sequence length="246" mass="27976">MSVHSTHCCPIHGCKYGEEQQYVCTIVLGFEKPVYPKNNGCEMCEDEKETPVTNRLSHMSTQKLFELRGAVENAITSPDRYCLSGECKSTNWGGKDRLHLRTRSECPPPNMEQLETWAREIDEALEEPQRGKPVFKTEEEKMTEVTVKPTLTDAQFSLLSEISTYARRIKRHAENYGQDLEYLQRAVERGKVPPSVHAEMPNVNLVNEFIFALTRLADDFGIPDELVTLALQTKTAEIAVRITRGK</sequence>
<gene>
    <name evidence="1" type="primary">46</name>
    <name evidence="1" type="ORF">SEA_SIXAMA_46</name>
</gene>
<dbReference type="EMBL" id="MN484601">
    <property type="protein sequence ID" value="QGF20225.1"/>
    <property type="molecule type" value="Genomic_DNA"/>
</dbReference>
<evidence type="ECO:0000313" key="2">
    <source>
        <dbReference type="Proteomes" id="UP000400849"/>
    </source>
</evidence>
<organism evidence="1 2">
    <name type="scientific">Gordonia phage Sixama</name>
    <dbReference type="NCBI Taxonomy" id="2653271"/>
    <lineage>
        <taxon>Viruses</taxon>
        <taxon>Duplodnaviria</taxon>
        <taxon>Heunggongvirae</taxon>
        <taxon>Uroviricota</taxon>
        <taxon>Caudoviricetes</taxon>
        <taxon>Sixamavirus</taxon>
        <taxon>Sixamavirus sixama</taxon>
    </lineage>
</organism>
<accession>A0A5Q2F6Z7</accession>
<dbReference type="KEGG" id="vg:77924214"/>
<reference evidence="1 2" key="1">
    <citation type="submission" date="2019-09" db="EMBL/GenBank/DDBJ databases">
        <authorList>
            <person name="Christie C.A."/>
            <person name="Diallo A.S."/>
            <person name="Dixon Z."/>
            <person name="McIntosh P.M."/>
            <person name="Murthy K.H."/>
            <person name="Rosen M.G."/>
            <person name="Simpson L.M."/>
            <person name="Koustas K."/>
            <person name="Fogarty M.P."/>
            <person name="Molloy S.D."/>
            <person name="Garlena R.A."/>
            <person name="Russell D.A."/>
            <person name="Pope W.H."/>
            <person name="Jacobs-Sera D."/>
            <person name="Hatfull G.F."/>
        </authorList>
    </citation>
    <scope>NUCLEOTIDE SEQUENCE [LARGE SCALE GENOMIC DNA]</scope>
</reference>
<keyword evidence="2" id="KW-1185">Reference proteome</keyword>